<dbReference type="SUPFAM" id="SSF52540">
    <property type="entry name" value="P-loop containing nucleoside triphosphate hydrolases"/>
    <property type="match status" value="1"/>
</dbReference>
<dbReference type="GO" id="GO:0004386">
    <property type="term" value="F:helicase activity"/>
    <property type="evidence" value="ECO:0007669"/>
    <property type="project" value="UniProtKB-KW"/>
</dbReference>
<evidence type="ECO:0000259" key="1">
    <source>
        <dbReference type="Pfam" id="PF01935"/>
    </source>
</evidence>
<proteinExistence type="predicted"/>
<dbReference type="InterPro" id="IPR027417">
    <property type="entry name" value="P-loop_NTPase"/>
</dbReference>
<accession>A0ABW1F3M2</accession>
<gene>
    <name evidence="2" type="ORF">ACFP0N_27585</name>
</gene>
<keyword evidence="2" id="KW-0067">ATP-binding</keyword>
<keyword evidence="2" id="KW-0347">Helicase</keyword>
<name>A0ABW1F3M2_9ACTN</name>
<reference evidence="3" key="1">
    <citation type="journal article" date="2019" name="Int. J. Syst. Evol. Microbiol.">
        <title>The Global Catalogue of Microorganisms (GCM) 10K type strain sequencing project: providing services to taxonomists for standard genome sequencing and annotation.</title>
        <authorList>
            <consortium name="The Broad Institute Genomics Platform"/>
            <consortium name="The Broad Institute Genome Sequencing Center for Infectious Disease"/>
            <person name="Wu L."/>
            <person name="Ma J."/>
        </authorList>
    </citation>
    <scope>NUCLEOTIDE SEQUENCE [LARGE SCALE GENOMIC DNA]</scope>
    <source>
        <strain evidence="3">CGMCC 4.1469</strain>
    </source>
</reference>
<keyword evidence="3" id="KW-1185">Reference proteome</keyword>
<dbReference type="EMBL" id="JBHSOD010000044">
    <property type="protein sequence ID" value="MFC5888735.1"/>
    <property type="molecule type" value="Genomic_DNA"/>
</dbReference>
<sequence length="509" mass="54880">MRRRLFNGFRTDTAETDLVGRQLGEILAQGRVPAPRRQKPKAARTVARGPIAPLLGWDQPYAGRAVTVAAPEVHRADTGMVCGLYPFLYGSSLPPIGAFLGYNVLTGRAFSCHPLLWVVEQIVANPNLLITGAPGSGKSATVKALATRLIALGIRVLIAGDIKGEYNHLCRWMGVEPLELGPGLKGRLNPLDAGPLGSDLDRITDPVELKTRLTEIHRRRLSLLAALLELQMRRPLLPEEAEAISLAVKEVTGQLAGNSTLVNPTLRAVHAMLLDPTPAMARELRIRGEDIQATRESVRSARAALGAMVDGHVGGIFDTESSTVLDWDAPIASVDISRMESYGEDVVAMIMTCVSSWAQAAVDQPSGPQRMVVRDELWRVMNAGPSMVKKIDSDLRLSRNDGVIQTLATHRLADFEAVGAAGSAAVAIARNMISSCDTRITLAQDVRPLAEIQDAVGLTDAQVDLVSSWGRAHVGRALWTVGRAGSHPVQLHLTPTELELFHTDEKMAV</sequence>
<keyword evidence="2" id="KW-0378">Hydrolase</keyword>
<dbReference type="Gene3D" id="3.40.50.300">
    <property type="entry name" value="P-loop containing nucleotide triphosphate hydrolases"/>
    <property type="match status" value="2"/>
</dbReference>
<dbReference type="InterPro" id="IPR002789">
    <property type="entry name" value="HerA_central"/>
</dbReference>
<comment type="caution">
    <text evidence="2">The sequence shown here is derived from an EMBL/GenBank/DDBJ whole genome shotgun (WGS) entry which is preliminary data.</text>
</comment>
<protein>
    <submittedName>
        <fullName evidence="2">Helicase HerA domain-containing protein</fullName>
    </submittedName>
</protein>
<evidence type="ECO:0000313" key="2">
    <source>
        <dbReference type="EMBL" id="MFC5888735.1"/>
    </source>
</evidence>
<keyword evidence="2" id="KW-0547">Nucleotide-binding</keyword>
<dbReference type="Pfam" id="PF01935">
    <property type="entry name" value="DUF87"/>
    <property type="match status" value="1"/>
</dbReference>
<feature type="domain" description="Helicase HerA central" evidence="1">
    <location>
        <begin position="128"/>
        <end position="208"/>
    </location>
</feature>
<dbReference type="Proteomes" id="UP001596067">
    <property type="component" value="Unassembled WGS sequence"/>
</dbReference>
<organism evidence="2 3">
    <name type="scientific">Kitasatospora aburaviensis</name>
    <dbReference type="NCBI Taxonomy" id="67265"/>
    <lineage>
        <taxon>Bacteria</taxon>
        <taxon>Bacillati</taxon>
        <taxon>Actinomycetota</taxon>
        <taxon>Actinomycetes</taxon>
        <taxon>Kitasatosporales</taxon>
        <taxon>Streptomycetaceae</taxon>
        <taxon>Kitasatospora</taxon>
    </lineage>
</organism>
<dbReference type="RefSeq" id="WP_345330256.1">
    <property type="nucleotide sequence ID" value="NZ_BAAAVH010000111.1"/>
</dbReference>
<evidence type="ECO:0000313" key="3">
    <source>
        <dbReference type="Proteomes" id="UP001596067"/>
    </source>
</evidence>